<protein>
    <submittedName>
        <fullName evidence="2">Uncharacterized protein</fullName>
    </submittedName>
</protein>
<dbReference type="AlphaFoldDB" id="A0A813GDK8"/>
<evidence type="ECO:0000256" key="1">
    <source>
        <dbReference type="SAM" id="MobiDB-lite"/>
    </source>
</evidence>
<gene>
    <name evidence="2" type="ORF">PGLA1383_LOCUS40502</name>
</gene>
<dbReference type="EMBL" id="CAJNNV010028129">
    <property type="protein sequence ID" value="CAE8623208.1"/>
    <property type="molecule type" value="Genomic_DNA"/>
</dbReference>
<comment type="caution">
    <text evidence="2">The sequence shown here is derived from an EMBL/GenBank/DDBJ whole genome shotgun (WGS) entry which is preliminary data.</text>
</comment>
<keyword evidence="3" id="KW-1185">Reference proteome</keyword>
<proteinExistence type="predicted"/>
<feature type="region of interest" description="Disordered" evidence="1">
    <location>
        <begin position="146"/>
        <end position="185"/>
    </location>
</feature>
<evidence type="ECO:0000313" key="3">
    <source>
        <dbReference type="Proteomes" id="UP000654075"/>
    </source>
</evidence>
<name>A0A813GDK8_POLGL</name>
<evidence type="ECO:0000313" key="2">
    <source>
        <dbReference type="EMBL" id="CAE8623208.1"/>
    </source>
</evidence>
<sequence>MASSSLGPADVCLGLLSLPQNRAADLAAASEELRRSGVLPGSAPLLGLLTQASSDTSGTFRLLLARGEGSVAPFFVNKEELSQAGAGLAKENPVPGVPDGKHASLLLFADPKVPGALTRNLLEALDARYPTATKAGLVVLAAAKDSDDSSTTDKLQEWEPPRERRLRTRDRSDGHGWVNSDPIFDPMDEAQLGETGSAEFKKRPFGVKRYTPGYGGKGAMVMDMMEKGRYKGDAMGQAADSGIRIGSVLTKVGDADVRSWDFEDIMDLLADQGIMDPDSKSAATWGDGGKDQRKPVEPASLPVSVAFAALDGGGSSKVAPLCVNGVARRDGVIGVALSEPLDCMLALAGCRRVGPTLDVAKAGVNPEGGFVLNSVVVQGKEMPAASALQGVASSSGLQSMKGVSVGVPRPQSLRNSSLADLDETASSSTKAASSDASSWAVFPMVGVTKQGGLVLRCKGLSADGLGRDEELKKIQFFAPFAAENGASAVSLAADLVSEGRGRVALALATSASELRGLPSDTLGLVGAAVIGAAGAHRAGSVGAASTVLHRQATAVVAAV</sequence>
<accession>A0A813GDK8</accession>
<feature type="compositionally biased region" description="Basic and acidic residues" evidence="1">
    <location>
        <begin position="154"/>
        <end position="174"/>
    </location>
</feature>
<organism evidence="2 3">
    <name type="scientific">Polarella glacialis</name>
    <name type="common">Dinoflagellate</name>
    <dbReference type="NCBI Taxonomy" id="89957"/>
    <lineage>
        <taxon>Eukaryota</taxon>
        <taxon>Sar</taxon>
        <taxon>Alveolata</taxon>
        <taxon>Dinophyceae</taxon>
        <taxon>Suessiales</taxon>
        <taxon>Suessiaceae</taxon>
        <taxon>Polarella</taxon>
    </lineage>
</organism>
<dbReference type="Proteomes" id="UP000654075">
    <property type="component" value="Unassembled WGS sequence"/>
</dbReference>
<reference evidence="2" key="1">
    <citation type="submission" date="2021-02" db="EMBL/GenBank/DDBJ databases">
        <authorList>
            <person name="Dougan E. K."/>
            <person name="Rhodes N."/>
            <person name="Thang M."/>
            <person name="Chan C."/>
        </authorList>
    </citation>
    <scope>NUCLEOTIDE SEQUENCE</scope>
</reference>